<organism evidence="1">
    <name type="scientific">Aphanomyces invadans</name>
    <dbReference type="NCBI Taxonomy" id="157072"/>
    <lineage>
        <taxon>Eukaryota</taxon>
        <taxon>Sar</taxon>
        <taxon>Stramenopiles</taxon>
        <taxon>Oomycota</taxon>
        <taxon>Saprolegniomycetes</taxon>
        <taxon>Saprolegniales</taxon>
        <taxon>Verrucalvaceae</taxon>
        <taxon>Aphanomyces</taxon>
    </lineage>
</organism>
<dbReference type="VEuPathDB" id="FungiDB:H310_13897"/>
<sequence>MRLHVRDSSRGKPRRCLLCQVKEKVPSCGCDSFICRKCMSLWKTDAKRNPLRCDCKGIQRTPVQSFIEQTEALSLVPTKTAPLYMPQPMVAWKTIEFGPLERRPTRGRNTLQESSGAAALFQWFAIKETASA</sequence>
<accession>A0A024TDI2</accession>
<reference evidence="1" key="1">
    <citation type="submission" date="2013-12" db="EMBL/GenBank/DDBJ databases">
        <title>The Genome Sequence of Aphanomyces invadans NJM9701.</title>
        <authorList>
            <consortium name="The Broad Institute Genomics Platform"/>
            <person name="Russ C."/>
            <person name="Tyler B."/>
            <person name="van West P."/>
            <person name="Dieguez-Uribeondo J."/>
            <person name="Young S.K."/>
            <person name="Zeng Q."/>
            <person name="Gargeya S."/>
            <person name="Fitzgerald M."/>
            <person name="Abouelleil A."/>
            <person name="Alvarado L."/>
            <person name="Chapman S.B."/>
            <person name="Gainer-Dewar J."/>
            <person name="Goldberg J."/>
            <person name="Griggs A."/>
            <person name="Gujja S."/>
            <person name="Hansen M."/>
            <person name="Howarth C."/>
            <person name="Imamovic A."/>
            <person name="Ireland A."/>
            <person name="Larimer J."/>
            <person name="McCowan C."/>
            <person name="Murphy C."/>
            <person name="Pearson M."/>
            <person name="Poon T.W."/>
            <person name="Priest M."/>
            <person name="Roberts A."/>
            <person name="Saif S."/>
            <person name="Shea T."/>
            <person name="Sykes S."/>
            <person name="Wortman J."/>
            <person name="Nusbaum C."/>
            <person name="Birren B."/>
        </authorList>
    </citation>
    <scope>NUCLEOTIDE SEQUENCE [LARGE SCALE GENOMIC DNA]</scope>
    <source>
        <strain evidence="1">NJM9701</strain>
    </source>
</reference>
<dbReference type="RefSeq" id="XP_008879770.1">
    <property type="nucleotide sequence ID" value="XM_008881548.1"/>
</dbReference>
<dbReference type="EMBL" id="KI914008">
    <property type="protein sequence ID" value="ETV91651.1"/>
    <property type="molecule type" value="Genomic_DNA"/>
</dbReference>
<dbReference type="AlphaFoldDB" id="A0A024TDI2"/>
<protein>
    <submittedName>
        <fullName evidence="1">Uncharacterized protein</fullName>
    </submittedName>
</protein>
<dbReference type="GeneID" id="20090947"/>
<evidence type="ECO:0000313" key="1">
    <source>
        <dbReference type="EMBL" id="ETV91651.1"/>
    </source>
</evidence>
<gene>
    <name evidence="1" type="ORF">H310_13897</name>
</gene>
<proteinExistence type="predicted"/>
<name>A0A024TDI2_9STRA</name>